<feature type="domain" description="YprB ribonuclease H-like" evidence="1">
    <location>
        <begin position="7"/>
        <end position="163"/>
    </location>
</feature>
<dbReference type="InterPro" id="IPR036397">
    <property type="entry name" value="RNaseH_sf"/>
</dbReference>
<comment type="caution">
    <text evidence="2">The sequence shown here is derived from an EMBL/GenBank/DDBJ whole genome shotgun (WGS) entry which is preliminary data.</text>
</comment>
<proteinExistence type="predicted"/>
<dbReference type="Pfam" id="PF13482">
    <property type="entry name" value="RNase_H_2"/>
    <property type="match status" value="1"/>
</dbReference>
<protein>
    <submittedName>
        <fullName evidence="2">Ribonuclease H-like domain-containing protein</fullName>
    </submittedName>
</protein>
<dbReference type="InterPro" id="IPR038720">
    <property type="entry name" value="YprB_RNase_H-like_dom"/>
</dbReference>
<organism evidence="2 3">
    <name type="scientific">Luteolibacter pohnpeiensis</name>
    <dbReference type="NCBI Taxonomy" id="454153"/>
    <lineage>
        <taxon>Bacteria</taxon>
        <taxon>Pseudomonadati</taxon>
        <taxon>Verrucomicrobiota</taxon>
        <taxon>Verrucomicrobiia</taxon>
        <taxon>Verrucomicrobiales</taxon>
        <taxon>Verrucomicrobiaceae</taxon>
        <taxon>Luteolibacter</taxon>
    </lineage>
</organism>
<dbReference type="Proteomes" id="UP000603141">
    <property type="component" value="Unassembled WGS sequence"/>
</dbReference>
<gene>
    <name evidence="2" type="ORF">JIN85_05925</name>
</gene>
<dbReference type="EMBL" id="JAENIJ010000006">
    <property type="protein sequence ID" value="MBK1881943.1"/>
    <property type="molecule type" value="Genomic_DNA"/>
</dbReference>
<name>A0A934SAU9_9BACT</name>
<evidence type="ECO:0000313" key="2">
    <source>
        <dbReference type="EMBL" id="MBK1881943.1"/>
    </source>
</evidence>
<dbReference type="Gene3D" id="3.30.420.10">
    <property type="entry name" value="Ribonuclease H-like superfamily/Ribonuclease H"/>
    <property type="match status" value="1"/>
</dbReference>
<sequence length="188" mass="21266">MAGKNIVYFDLETQRSFGDVGGFANKDKMGISVAVTYSTARGTYEIYPENEMDRLGEELVRADLVVGWNHIQFDYPVLQPYIFHTLADQTINLDMMLDLETKLGFRLKLDSVASASLGTGKTADGLDALRWWQEHKKTGDFAPLRKIAEYCAYDVKVTKCVHEYALEHGLLKYDDRNGGIAEVEVNWT</sequence>
<evidence type="ECO:0000313" key="3">
    <source>
        <dbReference type="Proteomes" id="UP000603141"/>
    </source>
</evidence>
<reference evidence="2" key="1">
    <citation type="submission" date="2021-01" db="EMBL/GenBank/DDBJ databases">
        <title>Modified the classification status of verrucomicrobia.</title>
        <authorList>
            <person name="Feng X."/>
        </authorList>
    </citation>
    <scope>NUCLEOTIDE SEQUENCE</scope>
    <source>
        <strain evidence="2">KCTC 22041</strain>
    </source>
</reference>
<evidence type="ECO:0000259" key="1">
    <source>
        <dbReference type="Pfam" id="PF13482"/>
    </source>
</evidence>
<keyword evidence="3" id="KW-1185">Reference proteome</keyword>
<dbReference type="AlphaFoldDB" id="A0A934SAU9"/>
<dbReference type="InterPro" id="IPR012337">
    <property type="entry name" value="RNaseH-like_sf"/>
</dbReference>
<dbReference type="SUPFAM" id="SSF53098">
    <property type="entry name" value="Ribonuclease H-like"/>
    <property type="match status" value="1"/>
</dbReference>
<dbReference type="GO" id="GO:0003676">
    <property type="term" value="F:nucleic acid binding"/>
    <property type="evidence" value="ECO:0007669"/>
    <property type="project" value="InterPro"/>
</dbReference>
<dbReference type="RefSeq" id="WP_200268576.1">
    <property type="nucleotide sequence ID" value="NZ_JAENIJ010000006.1"/>
</dbReference>
<accession>A0A934SAU9</accession>